<protein>
    <submittedName>
        <fullName evidence="6">DNA-binding response regulator, NarL/FixJ family, contains REC and HTH domains</fullName>
    </submittedName>
</protein>
<dbReference type="PANTHER" id="PTHR43214">
    <property type="entry name" value="TWO-COMPONENT RESPONSE REGULATOR"/>
    <property type="match status" value="1"/>
</dbReference>
<keyword evidence="1 3" id="KW-0597">Phosphoprotein</keyword>
<name>A0A1I4EQQ3_9HYPH</name>
<dbReference type="RefSeq" id="WP_149763384.1">
    <property type="nucleotide sequence ID" value="NZ_BSPE01000024.1"/>
</dbReference>
<dbReference type="InterPro" id="IPR039420">
    <property type="entry name" value="WalR-like"/>
</dbReference>
<dbReference type="AlphaFoldDB" id="A0A1I4EQQ3"/>
<accession>A0A1I4EQQ3</accession>
<proteinExistence type="predicted"/>
<dbReference type="GO" id="GO:0006355">
    <property type="term" value="P:regulation of DNA-templated transcription"/>
    <property type="evidence" value="ECO:0007669"/>
    <property type="project" value="InterPro"/>
</dbReference>
<dbReference type="GO" id="GO:0003677">
    <property type="term" value="F:DNA binding"/>
    <property type="evidence" value="ECO:0007669"/>
    <property type="project" value="UniProtKB-KW"/>
</dbReference>
<dbReference type="OrthoDB" id="9814495at2"/>
<feature type="modified residue" description="4-aspartylphosphate" evidence="3">
    <location>
        <position position="56"/>
    </location>
</feature>
<dbReference type="InterPro" id="IPR000792">
    <property type="entry name" value="Tscrpt_reg_LuxR_C"/>
</dbReference>
<dbReference type="PRINTS" id="PR00038">
    <property type="entry name" value="HTHLUXR"/>
</dbReference>
<dbReference type="SUPFAM" id="SSF52172">
    <property type="entry name" value="CheY-like"/>
    <property type="match status" value="1"/>
</dbReference>
<dbReference type="SMART" id="SM00448">
    <property type="entry name" value="REC"/>
    <property type="match status" value="1"/>
</dbReference>
<dbReference type="InterPro" id="IPR011006">
    <property type="entry name" value="CheY-like_superfamily"/>
</dbReference>
<dbReference type="Pfam" id="PF00196">
    <property type="entry name" value="GerE"/>
    <property type="match status" value="1"/>
</dbReference>
<feature type="domain" description="Response regulatory" evidence="5">
    <location>
        <begin position="5"/>
        <end position="120"/>
    </location>
</feature>
<dbReference type="EMBL" id="FOSL01000028">
    <property type="protein sequence ID" value="SFL06816.1"/>
    <property type="molecule type" value="Genomic_DNA"/>
</dbReference>
<dbReference type="Gene3D" id="3.40.50.2300">
    <property type="match status" value="1"/>
</dbReference>
<dbReference type="PROSITE" id="PS50110">
    <property type="entry name" value="RESPONSE_REGULATORY"/>
    <property type="match status" value="1"/>
</dbReference>
<dbReference type="InterPro" id="IPR001789">
    <property type="entry name" value="Sig_transdc_resp-reg_receiver"/>
</dbReference>
<evidence type="ECO:0000256" key="2">
    <source>
        <dbReference type="ARBA" id="ARBA00023125"/>
    </source>
</evidence>
<evidence type="ECO:0000256" key="3">
    <source>
        <dbReference type="PROSITE-ProRule" id="PRU00169"/>
    </source>
</evidence>
<dbReference type="Proteomes" id="UP000323300">
    <property type="component" value="Unassembled WGS sequence"/>
</dbReference>
<evidence type="ECO:0000256" key="1">
    <source>
        <dbReference type="ARBA" id="ARBA00022553"/>
    </source>
</evidence>
<evidence type="ECO:0000313" key="7">
    <source>
        <dbReference type="Proteomes" id="UP000323300"/>
    </source>
</evidence>
<evidence type="ECO:0000259" key="5">
    <source>
        <dbReference type="PROSITE" id="PS50110"/>
    </source>
</evidence>
<dbReference type="PROSITE" id="PS50043">
    <property type="entry name" value="HTH_LUXR_2"/>
    <property type="match status" value="1"/>
</dbReference>
<dbReference type="Pfam" id="PF00072">
    <property type="entry name" value="Response_reg"/>
    <property type="match status" value="1"/>
</dbReference>
<keyword evidence="7" id="KW-1185">Reference proteome</keyword>
<dbReference type="CDD" id="cd06170">
    <property type="entry name" value="LuxR_C_like"/>
    <property type="match status" value="1"/>
</dbReference>
<dbReference type="InterPro" id="IPR016032">
    <property type="entry name" value="Sig_transdc_resp-reg_C-effctor"/>
</dbReference>
<keyword evidence="2 6" id="KW-0238">DNA-binding</keyword>
<dbReference type="CDD" id="cd17535">
    <property type="entry name" value="REC_NarL-like"/>
    <property type="match status" value="1"/>
</dbReference>
<dbReference type="SUPFAM" id="SSF46894">
    <property type="entry name" value="C-terminal effector domain of the bipartite response regulators"/>
    <property type="match status" value="1"/>
</dbReference>
<reference evidence="6 7" key="1">
    <citation type="submission" date="2016-10" db="EMBL/GenBank/DDBJ databases">
        <authorList>
            <person name="Varghese N."/>
            <person name="Submissions S."/>
        </authorList>
    </citation>
    <scope>NUCLEOTIDE SEQUENCE [LARGE SCALE GENOMIC DNA]</scope>
    <source>
        <strain evidence="6 7">DSM 21822</strain>
    </source>
</reference>
<evidence type="ECO:0000259" key="4">
    <source>
        <dbReference type="PROSITE" id="PS50043"/>
    </source>
</evidence>
<gene>
    <name evidence="6" type="ORF">SAMN04488498_12822</name>
</gene>
<organism evidence="6 7">
    <name type="scientific">Neomesorhizobium albiziae</name>
    <dbReference type="NCBI Taxonomy" id="335020"/>
    <lineage>
        <taxon>Bacteria</taxon>
        <taxon>Pseudomonadati</taxon>
        <taxon>Pseudomonadota</taxon>
        <taxon>Alphaproteobacteria</taxon>
        <taxon>Hyphomicrobiales</taxon>
        <taxon>Phyllobacteriaceae</taxon>
        <taxon>Neomesorhizobium</taxon>
    </lineage>
</organism>
<dbReference type="SMART" id="SM00421">
    <property type="entry name" value="HTH_LUXR"/>
    <property type="match status" value="1"/>
</dbReference>
<evidence type="ECO:0000313" key="6">
    <source>
        <dbReference type="EMBL" id="SFL06816.1"/>
    </source>
</evidence>
<dbReference type="InterPro" id="IPR058245">
    <property type="entry name" value="NreC/VraR/RcsB-like_REC"/>
</dbReference>
<dbReference type="GO" id="GO:0000160">
    <property type="term" value="P:phosphorelay signal transduction system"/>
    <property type="evidence" value="ECO:0007669"/>
    <property type="project" value="InterPro"/>
</dbReference>
<feature type="domain" description="HTH luxR-type" evidence="4">
    <location>
        <begin position="146"/>
        <end position="211"/>
    </location>
</feature>
<sequence>MKPITVALIDDHPLVVDGLTRVFEQDGDFKVVAKGVSADEAVILAEQHLPAIVLMDLSMPGDAFEAITEIVRAPAEAKVVVFTAFPNIDLALRALEAGASGYILKGSPAHELLRGVRAVHQGETYITEGFASKVITALRSAAVKAIASQPVKLGFREQQIVAHLVKGHTNKEIAADLGLSEQTVKRHMTLIMQKLHVRNRVEVAMVAQKLGGEKDPFGPTAVSR</sequence>